<dbReference type="SMART" id="SM01411">
    <property type="entry name" value="Ephrin_rec_like"/>
    <property type="match status" value="3"/>
</dbReference>
<feature type="transmembrane region" description="Helical" evidence="3">
    <location>
        <begin position="642"/>
        <end position="662"/>
    </location>
</feature>
<dbReference type="InterPro" id="IPR035897">
    <property type="entry name" value="Toll_tir_struct_dom_sf"/>
</dbReference>
<feature type="transmembrane region" description="Helical" evidence="3">
    <location>
        <begin position="812"/>
        <end position="831"/>
    </location>
</feature>
<evidence type="ECO:0000313" key="6">
    <source>
        <dbReference type="Proteomes" id="UP000604046"/>
    </source>
</evidence>
<evidence type="ECO:0000256" key="2">
    <source>
        <dbReference type="SAM" id="MobiDB-lite"/>
    </source>
</evidence>
<feature type="region of interest" description="Disordered" evidence="2">
    <location>
        <begin position="1720"/>
        <end position="1744"/>
    </location>
</feature>
<dbReference type="InterPro" id="IPR037197">
    <property type="entry name" value="WWE_dom_sf"/>
</dbReference>
<feature type="domain" description="WWE" evidence="4">
    <location>
        <begin position="1602"/>
        <end position="1679"/>
    </location>
</feature>
<dbReference type="OrthoDB" id="439917at2759"/>
<accession>A0A812VAF7</accession>
<reference evidence="5" key="1">
    <citation type="submission" date="2021-02" db="EMBL/GenBank/DDBJ databases">
        <authorList>
            <person name="Dougan E. K."/>
            <person name="Rhodes N."/>
            <person name="Thang M."/>
            <person name="Chan C."/>
        </authorList>
    </citation>
    <scope>NUCLEOTIDE SEQUENCE</scope>
</reference>
<gene>
    <name evidence="5" type="primary">sphX</name>
    <name evidence="5" type="ORF">SNAT2548_LOCUS35177</name>
</gene>
<feature type="transmembrane region" description="Helical" evidence="3">
    <location>
        <begin position="894"/>
        <end position="918"/>
    </location>
</feature>
<dbReference type="SUPFAM" id="SSF117839">
    <property type="entry name" value="WWE domain"/>
    <property type="match status" value="1"/>
</dbReference>
<sequence>MSRDWKDSEALRLDDGYTLECLNSKQRVTQIIVGIDGLGVVVAKNGAGHNCITDPSMGGLTRAQLRWMFSDWTDAQLGEDGLDMASVLPNDDGDNIKEWSDLSPQCEEVPINVYGPGSASGTHDFFAEVVLCKSCFEGKAGYTPEHFPTCDHTLNQNLEALTADADVENFIQTQRPINCYMESEVDEKILQWTLADYGGVAYFGFAYYAQNSATLTVARIAEDTVKGVKDTLDAKVEPSSYSITDGSYAVFRRMLYMNVDNEAWNLAQEFMQYGFTNAGQKAVSDVGYVAINANLRNKMDQRIAQKGNAEADYVPVQPEVCFNGTELVEEEFLNQFGNPKIRYSCNDCAPGYFKQLNTPTKCRKCQPGAVTSSPGQSACEFCLPGTFAEEGSTNCTACPKNTIAAAPGAGRCDACSDGYQTETTGSSSCLRCGLGAFRTLADAACVTCAAGLTTAFMAAEKAEDCVCEAGTYRNLFGSCEPCPEGMTCPVGSDMAHFHNATSFSIHTPYPQLKLGYYSTYSDPLSVYKCLQEEICAGGDPESCEGGLVDLVCARCPAGQEWRAGECGACQGGSGSPLLILFGLAGCVGVIVMHVMANWPLVKGNRTVMTAVYFCGMAATVVLTFGVYGTLNAVWGPPMSNFIPSFGILSLNMEFFSFSCVMGEKSFTAEYVVKLLAFPILCLVVFWGSYLLKHVPKAKLYASFNRPAMLNTAGFLMSALFVSVSLMSLEGFRCKANPNGKALLQAFGAMVCWEGGEHNVLIALSVVAILCYPVTYLTFTGIASFGFGPLSVKYGVRFTSAIRFLSGRMKPEYVMFGFWWNVRNFMISLAPVVASNNYGGQIILILAVFVLWLIGQARSQCWRFELLNLLDMIVSGVQIMMLCLFGLLADDSIDRVMVGWCIITIFLCVLVLLITMATVKIVLHLRSKTNYDVFLTHHKAAAALSARHLKTLFNACSTLNVFLDVDELDNLDNLGFAVKNTRKLLVMLTSDVLRRPWCAVEIGTAHLNKVPLGVVDINQDSVELSDKFIADVVTSFSAADLGIFAKNGITTKDLENAYQHLATLPRIRFPLNVPIERLQLDAVLQAAGQELAPLLKKPKVVPLDPEKVVYIVFNTRDDSQCSVAFLLRHEFRQRRWDARLFCPSKDMMQRTPSGTQKLRRARESEPVDFDGVLPVATKAVAVVLMSKGLPFDPVALGAAAIIKRTGLGALTVLSQESFWKPDEDYFQLLRKGHVLQEEDCDLVEQILPGYTLEELEDALAPLYKILAWAVSPEQNQNLLRQEFSIVEERAKKELQRRIEKVEEQGADAVECFPPSITPYHMRKEAAPESEHSGILNLSEVETPVSQSQSMAVYGITMEAEQQALDALRGILARWFVVALNPGTLPRCAEKVDEDADVRKGCGVKVKAAEFRAAYTDYEYIYLTILGLQNLALVQEEIDTRNNGQSFERNPGVQLLEKTCGMTMHAEREGARHILLSAPDLLLQAYDVAQKEPDGPLGFFKEAFDRRSDPCLEGRASKLSEYICRRVQTGLGGFSEDFVLQLDGSEHSVDAVVGEYLRVFTSECTATWAILRGVSYAEAKADRQVQVGQIQDFENLCNTSSFEAFLIAKGIVRDVSLRQWEVDVGSGWQPYSPGVSQSIELARLAQKSHCQVTVQPFEYIIDLREQVQMNRQTGKVRPIRWVEVPKDVPGQFSMQEVQGAISKFAELQTIAEVGSHPFEIRTEPEDLAQPPKTLFSSSRHDDIDLY</sequence>
<keyword evidence="3" id="KW-0812">Transmembrane</keyword>
<keyword evidence="1" id="KW-0175">Coiled coil</keyword>
<dbReference type="Gene3D" id="2.10.50.10">
    <property type="entry name" value="Tumor Necrosis Factor Receptor, subunit A, domain 2"/>
    <property type="match status" value="2"/>
</dbReference>
<feature type="transmembrane region" description="Helical" evidence="3">
    <location>
        <begin position="865"/>
        <end position="888"/>
    </location>
</feature>
<dbReference type="Gene3D" id="3.40.190.10">
    <property type="entry name" value="Periplasmic binding protein-like II"/>
    <property type="match status" value="2"/>
</dbReference>
<dbReference type="SMART" id="SM00678">
    <property type="entry name" value="WWE"/>
    <property type="match status" value="1"/>
</dbReference>
<dbReference type="InterPro" id="IPR018123">
    <property type="entry name" value="WWE-dom_subgr"/>
</dbReference>
<evidence type="ECO:0000313" key="5">
    <source>
        <dbReference type="EMBL" id="CAE7618944.1"/>
    </source>
</evidence>
<feature type="transmembrane region" description="Helical" evidence="3">
    <location>
        <begin position="761"/>
        <end position="791"/>
    </location>
</feature>
<feature type="transmembrane region" description="Helical" evidence="3">
    <location>
        <begin position="577"/>
        <end position="598"/>
    </location>
</feature>
<evidence type="ECO:0000256" key="1">
    <source>
        <dbReference type="SAM" id="Coils"/>
    </source>
</evidence>
<keyword evidence="3" id="KW-1133">Transmembrane helix</keyword>
<dbReference type="InterPro" id="IPR004170">
    <property type="entry name" value="WWE_dom"/>
</dbReference>
<dbReference type="GO" id="GO:0008270">
    <property type="term" value="F:zinc ion binding"/>
    <property type="evidence" value="ECO:0007669"/>
    <property type="project" value="InterPro"/>
</dbReference>
<dbReference type="Pfam" id="PF02825">
    <property type="entry name" value="WWE"/>
    <property type="match status" value="1"/>
</dbReference>
<dbReference type="PANTHER" id="PTHR46967">
    <property type="entry name" value="INSULIN-LIKE GROWTH FACTOR BINDING PROTEIN,N-TERMINAL"/>
    <property type="match status" value="1"/>
</dbReference>
<dbReference type="Gene3D" id="3.30.720.50">
    <property type="match status" value="1"/>
</dbReference>
<feature type="transmembrane region" description="Helical" evidence="3">
    <location>
        <begin position="674"/>
        <end position="691"/>
    </location>
</feature>
<dbReference type="SUPFAM" id="SSF57184">
    <property type="entry name" value="Growth factor receptor domain"/>
    <property type="match status" value="1"/>
</dbReference>
<feature type="transmembrane region" description="Helical" evidence="3">
    <location>
        <begin position="610"/>
        <end position="630"/>
    </location>
</feature>
<name>A0A812VAF7_9DINO</name>
<dbReference type="Proteomes" id="UP000604046">
    <property type="component" value="Unassembled WGS sequence"/>
</dbReference>
<dbReference type="PANTHER" id="PTHR46967:SF2">
    <property type="entry name" value="SUSHI, VON WILLEBRAND FACTOR TYPE A, EGF AND PENTRAXIN DOMAIN-CONTAINING PROTEIN 1-LIKE"/>
    <property type="match status" value="1"/>
</dbReference>
<protein>
    <submittedName>
        <fullName evidence="5">SphX protein</fullName>
    </submittedName>
</protein>
<dbReference type="SUPFAM" id="SSF52200">
    <property type="entry name" value="Toll/Interleukin receptor TIR domain"/>
    <property type="match status" value="1"/>
</dbReference>
<proteinExistence type="predicted"/>
<dbReference type="Pfam" id="PF12849">
    <property type="entry name" value="PBP_like_2"/>
    <property type="match status" value="1"/>
</dbReference>
<dbReference type="EMBL" id="CAJNDS010002850">
    <property type="protein sequence ID" value="CAE7618944.1"/>
    <property type="molecule type" value="Genomic_DNA"/>
</dbReference>
<comment type="caution">
    <text evidence="5">The sequence shown here is derived from an EMBL/GenBank/DDBJ whole genome shotgun (WGS) entry which is preliminary data.</text>
</comment>
<evidence type="ECO:0000256" key="3">
    <source>
        <dbReference type="SAM" id="Phobius"/>
    </source>
</evidence>
<dbReference type="InterPro" id="IPR009030">
    <property type="entry name" value="Growth_fac_rcpt_cys_sf"/>
</dbReference>
<dbReference type="Gene3D" id="3.40.50.10140">
    <property type="entry name" value="Toll/interleukin-1 receptor homology (TIR) domain"/>
    <property type="match status" value="1"/>
</dbReference>
<feature type="transmembrane region" description="Helical" evidence="3">
    <location>
        <begin position="711"/>
        <end position="731"/>
    </location>
</feature>
<organism evidence="5 6">
    <name type="scientific">Symbiodinium natans</name>
    <dbReference type="NCBI Taxonomy" id="878477"/>
    <lineage>
        <taxon>Eukaryota</taxon>
        <taxon>Sar</taxon>
        <taxon>Alveolata</taxon>
        <taxon>Dinophyceae</taxon>
        <taxon>Suessiales</taxon>
        <taxon>Symbiodiniaceae</taxon>
        <taxon>Symbiodinium</taxon>
    </lineage>
</organism>
<feature type="transmembrane region" description="Helical" evidence="3">
    <location>
        <begin position="837"/>
        <end position="853"/>
    </location>
</feature>
<dbReference type="SUPFAM" id="SSF53850">
    <property type="entry name" value="Periplasmic binding protein-like II"/>
    <property type="match status" value="1"/>
</dbReference>
<dbReference type="InterPro" id="IPR024370">
    <property type="entry name" value="PBP_domain"/>
</dbReference>
<keyword evidence="3" id="KW-0472">Membrane</keyword>
<dbReference type="PROSITE" id="PS50918">
    <property type="entry name" value="WWE"/>
    <property type="match status" value="1"/>
</dbReference>
<keyword evidence="6" id="KW-1185">Reference proteome</keyword>
<evidence type="ECO:0000259" key="4">
    <source>
        <dbReference type="PROSITE" id="PS50918"/>
    </source>
</evidence>
<feature type="coiled-coil region" evidence="1">
    <location>
        <begin position="1283"/>
        <end position="1310"/>
    </location>
</feature>